<evidence type="ECO:0000256" key="1">
    <source>
        <dbReference type="ARBA" id="ARBA00005775"/>
    </source>
</evidence>
<comment type="similarity">
    <text evidence="1">Belongs to the eukaryotic initiation factor 4G family.</text>
</comment>
<feature type="compositionally biased region" description="Polar residues" evidence="7">
    <location>
        <begin position="239"/>
        <end position="248"/>
    </location>
</feature>
<dbReference type="Pfam" id="PF02854">
    <property type="entry name" value="MIF4G"/>
    <property type="match status" value="1"/>
</dbReference>
<dbReference type="GO" id="GO:0006417">
    <property type="term" value="P:regulation of translation"/>
    <property type="evidence" value="ECO:0007669"/>
    <property type="project" value="UniProtKB-KW"/>
</dbReference>
<dbReference type="InterPro" id="IPR003307">
    <property type="entry name" value="W2_domain"/>
</dbReference>
<dbReference type="Pfam" id="PF02847">
    <property type="entry name" value="MA3"/>
    <property type="match status" value="1"/>
</dbReference>
<keyword evidence="11" id="KW-1185">Reference proteome</keyword>
<dbReference type="PANTHER" id="PTHR23253">
    <property type="entry name" value="EUKARYOTIC TRANSLATION INITIATION FACTOR 4 GAMMA"/>
    <property type="match status" value="1"/>
</dbReference>
<feature type="compositionally biased region" description="Pro residues" evidence="7">
    <location>
        <begin position="1"/>
        <end position="20"/>
    </location>
</feature>
<feature type="compositionally biased region" description="Gly residues" evidence="7">
    <location>
        <begin position="1030"/>
        <end position="1044"/>
    </location>
</feature>
<protein>
    <submittedName>
        <fullName evidence="10">Eukaryotic translation initiation factor 4 gamma, 1a</fullName>
    </submittedName>
</protein>
<feature type="compositionally biased region" description="Low complexity" evidence="7">
    <location>
        <begin position="341"/>
        <end position="352"/>
    </location>
</feature>
<reference evidence="10" key="1">
    <citation type="submission" date="2025-08" db="UniProtKB">
        <authorList>
            <consortium name="Ensembl"/>
        </authorList>
    </citation>
    <scope>IDENTIFICATION</scope>
</reference>
<feature type="compositionally biased region" description="Basic and acidic residues" evidence="7">
    <location>
        <begin position="539"/>
        <end position="567"/>
    </location>
</feature>
<evidence type="ECO:0000256" key="3">
    <source>
        <dbReference type="ARBA" id="ARBA00022553"/>
    </source>
</evidence>
<dbReference type="SMART" id="SM00543">
    <property type="entry name" value="MIF4G"/>
    <property type="match status" value="1"/>
</dbReference>
<dbReference type="PANTHER" id="PTHR23253:SF10">
    <property type="entry name" value="EUKARYOTIC TRANSLATION INITIATION FACTOR 4 GAMMA 1"/>
    <property type="match status" value="1"/>
</dbReference>
<evidence type="ECO:0000256" key="5">
    <source>
        <dbReference type="ARBA" id="ARBA00022884"/>
    </source>
</evidence>
<feature type="compositionally biased region" description="Polar residues" evidence="7">
    <location>
        <begin position="1057"/>
        <end position="1078"/>
    </location>
</feature>
<feature type="region of interest" description="Disordered" evidence="7">
    <location>
        <begin position="1018"/>
        <end position="1194"/>
    </location>
</feature>
<dbReference type="CDD" id="cd11559">
    <property type="entry name" value="W2_eIF4G1_like"/>
    <property type="match status" value="1"/>
</dbReference>
<keyword evidence="3" id="KW-0597">Phosphoprotein</keyword>
<dbReference type="PROSITE" id="PS51366">
    <property type="entry name" value="MI"/>
    <property type="match status" value="1"/>
</dbReference>
<feature type="region of interest" description="Disordered" evidence="7">
    <location>
        <begin position="1"/>
        <end position="81"/>
    </location>
</feature>
<dbReference type="FunFam" id="1.25.40.180:FF:000002">
    <property type="entry name" value="Eukaryotic translation initiation factor 4 gamma, 3, putative"/>
    <property type="match status" value="1"/>
</dbReference>
<dbReference type="PROSITE" id="PS51363">
    <property type="entry name" value="W2"/>
    <property type="match status" value="1"/>
</dbReference>
<feature type="compositionally biased region" description="Pro residues" evidence="7">
    <location>
        <begin position="171"/>
        <end position="185"/>
    </location>
</feature>
<dbReference type="GO" id="GO:0003729">
    <property type="term" value="F:mRNA binding"/>
    <property type="evidence" value="ECO:0007669"/>
    <property type="project" value="TreeGrafter"/>
</dbReference>
<feature type="region of interest" description="Disordered" evidence="7">
    <location>
        <begin position="167"/>
        <end position="269"/>
    </location>
</feature>
<dbReference type="InterPro" id="IPR016024">
    <property type="entry name" value="ARM-type_fold"/>
</dbReference>
<feature type="region of interest" description="Disordered" evidence="7">
    <location>
        <begin position="287"/>
        <end position="574"/>
    </location>
</feature>
<feature type="compositionally biased region" description="Basic and acidic residues" evidence="7">
    <location>
        <begin position="1156"/>
        <end position="1180"/>
    </location>
</feature>
<evidence type="ECO:0000259" key="8">
    <source>
        <dbReference type="PROSITE" id="PS51363"/>
    </source>
</evidence>
<dbReference type="SMART" id="SM00515">
    <property type="entry name" value="eIF5C"/>
    <property type="match status" value="1"/>
</dbReference>
<keyword evidence="5" id="KW-0694">RNA-binding</keyword>
<feature type="compositionally biased region" description="Basic and acidic residues" evidence="7">
    <location>
        <begin position="1079"/>
        <end position="1118"/>
    </location>
</feature>
<evidence type="ECO:0000256" key="2">
    <source>
        <dbReference type="ARBA" id="ARBA00022540"/>
    </source>
</evidence>
<dbReference type="GO" id="GO:0016281">
    <property type="term" value="C:eukaryotic translation initiation factor 4F complex"/>
    <property type="evidence" value="ECO:0007669"/>
    <property type="project" value="TreeGrafter"/>
</dbReference>
<evidence type="ECO:0000256" key="6">
    <source>
        <dbReference type="ARBA" id="ARBA00022917"/>
    </source>
</evidence>
<dbReference type="Pfam" id="PF02020">
    <property type="entry name" value="W2"/>
    <property type="match status" value="1"/>
</dbReference>
<evidence type="ECO:0000313" key="10">
    <source>
        <dbReference type="Ensembl" id="ENSXCOP00000019424.1"/>
    </source>
</evidence>
<evidence type="ECO:0000256" key="4">
    <source>
        <dbReference type="ARBA" id="ARBA00022845"/>
    </source>
</evidence>
<sequence length="1555" mass="172844">MNKPPQPITGPTSVPNPSPSPVLNQAAYGPGQPPSLVFATPPQMNSAQQPRQSYYPSRATMAASGPRVQTTSGPRPVAPAHVYPTSSQMMMIPQQQISFGGSPQSYFIPPGQYRTPYMPPTQQYPVTSGTGFYPGTSPAEYSAYAGAYYPAQPQYSASVQPAQVMINPQQQAPPPQQAPTQPQAPPKRERKQITIRDPNQGGRDITKEIMSGGRSTTTATPPLAKQEINRPFTPPVELATQSVATTASAERLSPSLKERQSPPTLPSAAAGISGVAEAVTMVGSKAGDTVDAPVRPSASPVAQETPLKTEEPQAAPSVEKEVKPEGVQLEKEEPTASAKSEPPVEVAVTPVETVKEDASAKPSSNVSQPLAVPEPAASQAEDADQSSEPELVEVHPAESPLSNGLPQETEELSEDVPVSDTTPQDKPDPSQSQESATPAQKEEDEEEETREEERPQKKTEDAPLASASCPEETTMQAATSVPKKKKSMKELNKKAIGGLLDAFEEPDATPVPEPSAVQVSPPAPAKPPAETVDETSEEKEDKQNAEPDKLESTLDPTEQKYQYKEDLGEPINPEAKKRYDREFLLGFQFSSASMHKPEGLPVISDVVLDEVNKTPLRPVDPSRLMSAGSDFTPTFLGGLGGKSAGRPQSLRKEPKKIIIFNSRSLTDNVQLNKAANAWKPSTIKPEDNNPEEADAEQGKTHEVFKRLRSILNKLTPQKFQELMKQVMELKIDTEERLKGTIDLIFEKAISEPNFSVAYANMCRCLIGLKVPAPDKPGNFVNFRKLLLNRCQKEFEKDQDDDEIFEKKQKEMEASKNDEERERLRVELEESRDIARRRSLGNIKFIGELFKLKMLTEAIMHDCVVKLLKNHDEESLECLCRLLSTIGKDLDFEKAKPRMDQYFNQMDKIIKERKTSSRIRFMLQDVLDLRKNNWVPRRGDQGPKTIDQIHKEAELEEHREQIKVQQQLLSKKDSRGPHTPARGRVAQSQDEGWNTVPISKNRPIDITRLSKITKPGALDFNNQRLAPDGKGMWGSWGKGSSGGSGAKPASGDQDSGRPATSTLNRFSALQQSGAMSSSTDTDRRVPQRSSGSRERGGDRDRNDHDRDRYDRFARSERQDGNQFSKRSFSRESQERGGRGGDSRATAESVRRVASMTDNRDRGSRDRGSRDRGSRDQVKRESVPASLPKPAMTEEEVRKKTNAIIEEYLHINDIKEALQCVAELNSASLLYVFVSCGLESTLERSTLARERMGLLLHRLVEAGTLPVQQYYQGLLEILEVAEDMAIDIPHIWLYLAELITPMLHDRGIPMGQLFREISKPLVPLEKAGLLLAQIIKLLCKGMTHEKVGSLWREAGLNWNEFLSKDEDVNKFVTDQKVEFTTGEETESEEAGRKQILSGDEISKELDQLLQEKANNQRIRDWIEANLDEQQCASSQFLRSLMTSVCQSAIICDNPYKVDEEQIKERASLLQRYLCDEEKALQALYALQALMVHMEQPASLLLMFFNSLYDEDVIDEEVFYKWESCKDPAEQTGKGVALKSVTGFFTFLRNAEEESDKD</sequence>
<evidence type="ECO:0000256" key="7">
    <source>
        <dbReference type="SAM" id="MobiDB-lite"/>
    </source>
</evidence>
<proteinExistence type="inferred from homology"/>
<feature type="compositionally biased region" description="Basic and acidic residues" evidence="7">
    <location>
        <begin position="318"/>
        <end position="334"/>
    </location>
</feature>
<accession>A0A3B5MIP1</accession>
<feature type="region of interest" description="Disordered" evidence="7">
    <location>
        <begin position="958"/>
        <end position="998"/>
    </location>
</feature>
<keyword evidence="4" id="KW-0810">Translation regulation</keyword>
<keyword evidence="2" id="KW-0396">Initiation factor</keyword>
<dbReference type="Ensembl" id="ENSXCOT00000019662.1">
    <property type="protein sequence ID" value="ENSXCOP00000019424.1"/>
    <property type="gene ID" value="ENSXCOG00000014587.1"/>
</dbReference>
<dbReference type="GO" id="GO:0003743">
    <property type="term" value="F:translation initiation factor activity"/>
    <property type="evidence" value="ECO:0007669"/>
    <property type="project" value="UniProtKB-KW"/>
</dbReference>
<feature type="compositionally biased region" description="Polar residues" evidence="7">
    <location>
        <begin position="42"/>
        <end position="55"/>
    </location>
</feature>
<feature type="compositionally biased region" description="Acidic residues" evidence="7">
    <location>
        <begin position="381"/>
        <end position="391"/>
    </location>
</feature>
<keyword evidence="6" id="KW-0648">Protein biosynthesis</keyword>
<dbReference type="FunFam" id="1.25.40.180:FF:000001">
    <property type="entry name" value="Eukaryotic translation initiation factor 4 gamma, 3, putative"/>
    <property type="match status" value="1"/>
</dbReference>
<dbReference type="Gene3D" id="1.25.40.180">
    <property type="match status" value="3"/>
</dbReference>
<feature type="compositionally biased region" description="Basic and acidic residues" evidence="7">
    <location>
        <begin position="451"/>
        <end position="461"/>
    </location>
</feature>
<dbReference type="InterPro" id="IPR003891">
    <property type="entry name" value="Initiation_fac_eIF4g_MI"/>
</dbReference>
<dbReference type="FunFam" id="1.25.40.180:FF:000003">
    <property type="entry name" value="Putative eukaryotic translation initiation factor 4 gamma 1"/>
    <property type="match status" value="1"/>
</dbReference>
<dbReference type="InterPro" id="IPR003890">
    <property type="entry name" value="MIF4G-like_typ-3"/>
</dbReference>
<evidence type="ECO:0000313" key="11">
    <source>
        <dbReference type="Proteomes" id="UP000261380"/>
    </source>
</evidence>
<feature type="compositionally biased region" description="Basic and acidic residues" evidence="7">
    <location>
        <begin position="1127"/>
        <end position="1140"/>
    </location>
</feature>
<dbReference type="STRING" id="32473.ENSXCOP00000019424"/>
<feature type="domain" description="MI" evidence="9">
    <location>
        <begin position="1194"/>
        <end position="1316"/>
    </location>
</feature>
<dbReference type="SUPFAM" id="SSF48371">
    <property type="entry name" value="ARM repeat"/>
    <property type="match status" value="3"/>
</dbReference>
<dbReference type="GeneTree" id="ENSGT00940000154648"/>
<dbReference type="SMART" id="SM00544">
    <property type="entry name" value="MA3"/>
    <property type="match status" value="1"/>
</dbReference>
<name>A0A3B5MIP1_9TELE</name>
<feature type="region of interest" description="Disordered" evidence="7">
    <location>
        <begin position="679"/>
        <end position="699"/>
    </location>
</feature>
<reference evidence="10" key="2">
    <citation type="submission" date="2025-09" db="UniProtKB">
        <authorList>
            <consortium name="Ensembl"/>
        </authorList>
    </citation>
    <scope>IDENTIFICATION</scope>
</reference>
<feature type="domain" description="W2" evidence="8">
    <location>
        <begin position="1389"/>
        <end position="1555"/>
    </location>
</feature>
<organism evidence="10 11">
    <name type="scientific">Xiphophorus couchianus</name>
    <name type="common">Monterrey platyfish</name>
    <dbReference type="NCBI Taxonomy" id="32473"/>
    <lineage>
        <taxon>Eukaryota</taxon>
        <taxon>Metazoa</taxon>
        <taxon>Chordata</taxon>
        <taxon>Craniata</taxon>
        <taxon>Vertebrata</taxon>
        <taxon>Euteleostomi</taxon>
        <taxon>Actinopterygii</taxon>
        <taxon>Neopterygii</taxon>
        <taxon>Teleostei</taxon>
        <taxon>Neoteleostei</taxon>
        <taxon>Acanthomorphata</taxon>
        <taxon>Ovalentaria</taxon>
        <taxon>Atherinomorphae</taxon>
        <taxon>Cyprinodontiformes</taxon>
        <taxon>Poeciliidae</taxon>
        <taxon>Poeciliinae</taxon>
        <taxon>Xiphophorus</taxon>
    </lineage>
</organism>
<feature type="compositionally biased region" description="Polar residues" evidence="7">
    <location>
        <begin position="985"/>
        <end position="997"/>
    </location>
</feature>
<evidence type="ECO:0000259" key="9">
    <source>
        <dbReference type="PROSITE" id="PS51366"/>
    </source>
</evidence>
<dbReference type="Proteomes" id="UP000261380">
    <property type="component" value="Unplaced"/>
</dbReference>